<dbReference type="WBParaSite" id="PDA_v2.g11374.t1">
    <property type="protein sequence ID" value="PDA_v2.g11374.t1"/>
    <property type="gene ID" value="PDA_v2.g11374"/>
</dbReference>
<sequence length="548" mass="63161">MISSFAIFILLFTVAICDIADINYSEWKSIADNFNTLANAAPDGLVMTKILKNSAAGFLKIGMPLGGLFATALELGPDATEQKAITAMDLRMQKGFNQTRFNINNAKAEILFDHKLGSFNRDIINNMYLFQDELNVMKEPTRKTQTQIKKFAENWCKSKTTGPLNLLRKIDIYLKECYTNENYIRKIDEKMLKWKVTLRQTLLGNNVVLKDDFYEYEICSNGVFEQISMMNFDNSEIALRRIEKEVQRSSKLFAKTKNACDAIMSIIDDYPKDSAPVLLQARQYKHEPLHHFSALVSSASLNLLNFGIFCNNVTSGHNPDEYNSYNKSLLTEFESITNTLLTWIPANLNRSWPYFEKEVVNEIVANSPHPIITPKLYIKINRAVSHNLSQYGNKDYHKQYMISRDYFSFNYYVNCTHGSCFQTTNHAKEVHIQVSRYIFSDYRRSLIAGEWAIENTNAINATFRAHRHTPYLKDLDAFFFDENNQHLLQSDRYNSMVIIRDSGIQFCLIKDLAIRSFRGGAKINGAHVIDLSYKEFEGCVKFKLIFFI</sequence>
<evidence type="ECO:0000313" key="3">
    <source>
        <dbReference type="WBParaSite" id="PDA_v2.g11374.t1"/>
    </source>
</evidence>
<feature type="signal peptide" evidence="1">
    <location>
        <begin position="1"/>
        <end position="19"/>
    </location>
</feature>
<evidence type="ECO:0000313" key="2">
    <source>
        <dbReference type="Proteomes" id="UP000887578"/>
    </source>
</evidence>
<organism evidence="2 3">
    <name type="scientific">Panagrolaimus davidi</name>
    <dbReference type="NCBI Taxonomy" id="227884"/>
    <lineage>
        <taxon>Eukaryota</taxon>
        <taxon>Metazoa</taxon>
        <taxon>Ecdysozoa</taxon>
        <taxon>Nematoda</taxon>
        <taxon>Chromadorea</taxon>
        <taxon>Rhabditida</taxon>
        <taxon>Tylenchina</taxon>
        <taxon>Panagrolaimomorpha</taxon>
        <taxon>Panagrolaimoidea</taxon>
        <taxon>Panagrolaimidae</taxon>
        <taxon>Panagrolaimus</taxon>
    </lineage>
</organism>
<name>A0A914P0U1_9BILA</name>
<dbReference type="AlphaFoldDB" id="A0A914P0U1"/>
<accession>A0A914P0U1</accession>
<proteinExistence type="predicted"/>
<protein>
    <submittedName>
        <fullName evidence="3">Uncharacterized protein</fullName>
    </submittedName>
</protein>
<reference evidence="3" key="1">
    <citation type="submission" date="2022-11" db="UniProtKB">
        <authorList>
            <consortium name="WormBaseParasite"/>
        </authorList>
    </citation>
    <scope>IDENTIFICATION</scope>
</reference>
<dbReference type="Proteomes" id="UP000887578">
    <property type="component" value="Unplaced"/>
</dbReference>
<evidence type="ECO:0000256" key="1">
    <source>
        <dbReference type="SAM" id="SignalP"/>
    </source>
</evidence>
<keyword evidence="2" id="KW-1185">Reference proteome</keyword>
<feature type="chain" id="PRO_5037479467" evidence="1">
    <location>
        <begin position="20"/>
        <end position="548"/>
    </location>
</feature>
<keyword evidence="1" id="KW-0732">Signal</keyword>